<keyword evidence="2" id="KW-1185">Reference proteome</keyword>
<dbReference type="EMBL" id="CATQJA010001978">
    <property type="protein sequence ID" value="CAJ0569209.1"/>
    <property type="molecule type" value="Genomic_DNA"/>
</dbReference>
<gene>
    <name evidence="1" type="ORF">MSPICULIGERA_LOCUS7698</name>
</gene>
<evidence type="ECO:0000313" key="1">
    <source>
        <dbReference type="EMBL" id="CAJ0569209.1"/>
    </source>
</evidence>
<accession>A0AA36CIX6</accession>
<dbReference type="PANTHER" id="PTHR22898">
    <property type="entry name" value="UNCHARACTERIZED GLYCOSOL TRANSFERASE-RELATED"/>
    <property type="match status" value="1"/>
</dbReference>
<reference evidence="1" key="1">
    <citation type="submission" date="2023-06" db="EMBL/GenBank/DDBJ databases">
        <authorList>
            <person name="Delattre M."/>
        </authorList>
    </citation>
    <scope>NUCLEOTIDE SEQUENCE</scope>
    <source>
        <strain evidence="1">AF72</strain>
    </source>
</reference>
<proteinExistence type="predicted"/>
<dbReference type="PANTHER" id="PTHR22898:SF3">
    <property type="entry name" value="ALPHA-1,2-FUCOSYLTRANSFERASE-RELATED"/>
    <property type="match status" value="1"/>
</dbReference>
<dbReference type="InterPro" id="IPR052501">
    <property type="entry name" value="Alpha-1-2_FucT"/>
</dbReference>
<dbReference type="Proteomes" id="UP001177023">
    <property type="component" value="Unassembled WGS sequence"/>
</dbReference>
<protein>
    <submittedName>
        <fullName evidence="1">Uncharacterized protein</fullName>
    </submittedName>
</protein>
<name>A0AA36CIX6_9BILA</name>
<organism evidence="1 2">
    <name type="scientific">Mesorhabditis spiculigera</name>
    <dbReference type="NCBI Taxonomy" id="96644"/>
    <lineage>
        <taxon>Eukaryota</taxon>
        <taxon>Metazoa</taxon>
        <taxon>Ecdysozoa</taxon>
        <taxon>Nematoda</taxon>
        <taxon>Chromadorea</taxon>
        <taxon>Rhabditida</taxon>
        <taxon>Rhabditina</taxon>
        <taxon>Rhabditomorpha</taxon>
        <taxon>Rhabditoidea</taxon>
        <taxon>Rhabditidae</taxon>
        <taxon>Mesorhabditinae</taxon>
        <taxon>Mesorhabditis</taxon>
    </lineage>
</organism>
<sequence length="194" mass="22648">MGSYGKRKVLNRSRAIFESGTGLGNRLFGALSSMGIAWKMHRQPIFSIRNEHCNVECKKAMWELTTLFPGIIPDRALDNSDKYLKSENPEIRISQCCLYDDPLTKTNLILDMKPAVWFYGDFLQSYKYFYGLRKMYEPILKAVVITAGSSTFGWWAGYFAQMHRSHVEVYYNKKFAKSPDYLRQQKDKDYYLPN</sequence>
<evidence type="ECO:0000313" key="2">
    <source>
        <dbReference type="Proteomes" id="UP001177023"/>
    </source>
</evidence>
<comment type="caution">
    <text evidence="1">The sequence shown here is derived from an EMBL/GenBank/DDBJ whole genome shotgun (WGS) entry which is preliminary data.</text>
</comment>
<dbReference type="AlphaFoldDB" id="A0AA36CIX6"/>
<feature type="non-terminal residue" evidence="1">
    <location>
        <position position="194"/>
    </location>
</feature>